<accession>A0A6J5MJJ2</accession>
<name>A0A6J5MJJ2_9CAUD</name>
<evidence type="ECO:0000313" key="1">
    <source>
        <dbReference type="EMBL" id="CAB4146728.1"/>
    </source>
</evidence>
<organism evidence="1">
    <name type="scientific">uncultured Caudovirales phage</name>
    <dbReference type="NCBI Taxonomy" id="2100421"/>
    <lineage>
        <taxon>Viruses</taxon>
        <taxon>Duplodnaviria</taxon>
        <taxon>Heunggongvirae</taxon>
        <taxon>Uroviricota</taxon>
        <taxon>Caudoviricetes</taxon>
        <taxon>Peduoviridae</taxon>
        <taxon>Maltschvirus</taxon>
        <taxon>Maltschvirus maltsch</taxon>
    </lineage>
</organism>
<gene>
    <name evidence="1" type="ORF">UFOVP496_2</name>
</gene>
<protein>
    <submittedName>
        <fullName evidence="1">Uncharacterized protein</fullName>
    </submittedName>
</protein>
<reference evidence="1" key="1">
    <citation type="submission" date="2020-04" db="EMBL/GenBank/DDBJ databases">
        <authorList>
            <person name="Chiriac C."/>
            <person name="Salcher M."/>
            <person name="Ghai R."/>
            <person name="Kavagutti S V."/>
        </authorList>
    </citation>
    <scope>NUCLEOTIDE SEQUENCE</scope>
</reference>
<proteinExistence type="predicted"/>
<dbReference type="EMBL" id="LR796472">
    <property type="protein sequence ID" value="CAB4146728.1"/>
    <property type="molecule type" value="Genomic_DNA"/>
</dbReference>
<sequence length="106" mass="11992">MTISNPDIVTVLRQRIDQCRCLGAVPATRCCGGCEHDGRCLTEIVCLRTDLCEAIRERDDARRQVCRQMLLRGVVFHRQGATSVAVTKESEVATMMDWDCYKEETP</sequence>